<evidence type="ECO:0000256" key="10">
    <source>
        <dbReference type="RuleBase" id="RU000394"/>
    </source>
</evidence>
<dbReference type="PROSITE" id="PS00411">
    <property type="entry name" value="KINESIN_MOTOR_1"/>
    <property type="match status" value="1"/>
</dbReference>
<dbReference type="Pfam" id="PF00225">
    <property type="entry name" value="Kinesin"/>
    <property type="match status" value="1"/>
</dbReference>
<dbReference type="PANTHER" id="PTHR47968">
    <property type="entry name" value="CENTROMERE PROTEIN E"/>
    <property type="match status" value="1"/>
</dbReference>
<proteinExistence type="inferred from homology"/>
<dbReference type="PRINTS" id="PR00380">
    <property type="entry name" value="KINESINHEAVY"/>
</dbReference>
<feature type="region of interest" description="Disordered" evidence="12">
    <location>
        <begin position="421"/>
        <end position="523"/>
    </location>
</feature>
<dbReference type="SUPFAM" id="SSF52540">
    <property type="entry name" value="P-loop containing nucleoside triphosphate hydrolases"/>
    <property type="match status" value="1"/>
</dbReference>
<keyword evidence="4 10" id="KW-0493">Microtubule</keyword>
<evidence type="ECO:0000256" key="8">
    <source>
        <dbReference type="ARBA" id="ARBA00023212"/>
    </source>
</evidence>
<evidence type="ECO:0000313" key="15">
    <source>
        <dbReference type="RefSeq" id="XP_072577137.1"/>
    </source>
</evidence>
<feature type="domain" description="Kinesin motor" evidence="13">
    <location>
        <begin position="134"/>
        <end position="279"/>
    </location>
</feature>
<dbReference type="InterPro" id="IPR027417">
    <property type="entry name" value="P-loop_NTPase"/>
</dbReference>
<dbReference type="InterPro" id="IPR001752">
    <property type="entry name" value="Kinesin_motor_dom"/>
</dbReference>
<feature type="coiled-coil region" evidence="11">
    <location>
        <begin position="288"/>
        <end position="315"/>
    </location>
</feature>
<dbReference type="Pfam" id="PF23735">
    <property type="entry name" value="KIF9"/>
    <property type="match status" value="1"/>
</dbReference>
<organism evidence="14 16">
    <name type="scientific">Vulpes vulpes</name>
    <name type="common">Red fox</name>
    <dbReference type="NCBI Taxonomy" id="9627"/>
    <lineage>
        <taxon>Eukaryota</taxon>
        <taxon>Metazoa</taxon>
        <taxon>Chordata</taxon>
        <taxon>Craniata</taxon>
        <taxon>Vertebrata</taxon>
        <taxon>Euteleostomi</taxon>
        <taxon>Mammalia</taxon>
        <taxon>Eutheria</taxon>
        <taxon>Laurasiatheria</taxon>
        <taxon>Carnivora</taxon>
        <taxon>Caniformia</taxon>
        <taxon>Canidae</taxon>
        <taxon>Vulpes</taxon>
    </lineage>
</organism>
<dbReference type="GeneID" id="112912342"/>
<dbReference type="RefSeq" id="XP_072577138.1">
    <property type="nucleotide sequence ID" value="XM_072721037.1"/>
</dbReference>
<evidence type="ECO:0000313" key="14">
    <source>
        <dbReference type="Proteomes" id="UP001652641"/>
    </source>
</evidence>
<accession>A0ABM4XGG9</accession>
<evidence type="ECO:0000313" key="16">
    <source>
        <dbReference type="RefSeq" id="XP_072577138.1"/>
    </source>
</evidence>
<evidence type="ECO:0000256" key="1">
    <source>
        <dbReference type="ARBA" id="ARBA00004245"/>
    </source>
</evidence>
<dbReference type="InterPro" id="IPR019821">
    <property type="entry name" value="Kinesin_motor_CS"/>
</dbReference>
<comment type="caution">
    <text evidence="9">Lacks conserved residue(s) required for the propagation of feature annotation.</text>
</comment>
<dbReference type="PANTHER" id="PTHR47968:SF62">
    <property type="entry name" value="KINESIN FAMILY MEMBER 5A"/>
    <property type="match status" value="1"/>
</dbReference>
<dbReference type="Proteomes" id="UP001652641">
    <property type="component" value="Chromosome 9"/>
</dbReference>
<evidence type="ECO:0000256" key="2">
    <source>
        <dbReference type="ARBA" id="ARBA00022490"/>
    </source>
</evidence>
<dbReference type="InterPro" id="IPR056524">
    <property type="entry name" value="KIF6/9_C"/>
</dbReference>
<gene>
    <name evidence="15 16" type="primary">KIF9</name>
</gene>
<evidence type="ECO:0000256" key="12">
    <source>
        <dbReference type="SAM" id="MobiDB-lite"/>
    </source>
</evidence>
<dbReference type="RefSeq" id="XP_072577137.1">
    <property type="nucleotide sequence ID" value="XM_072721036.1"/>
</dbReference>
<name>A0ABM4XGG9_VULVU</name>
<comment type="subcellular location">
    <subcellularLocation>
        <location evidence="1">Cytoplasm</location>
        <location evidence="1">Cytoskeleton</location>
    </subcellularLocation>
</comment>
<evidence type="ECO:0000256" key="9">
    <source>
        <dbReference type="PROSITE-ProRule" id="PRU00283"/>
    </source>
</evidence>
<dbReference type="Gene3D" id="3.40.850.10">
    <property type="entry name" value="Kinesin motor domain"/>
    <property type="match status" value="2"/>
</dbReference>
<feature type="compositionally biased region" description="Pro residues" evidence="12">
    <location>
        <begin position="507"/>
        <end position="516"/>
    </location>
</feature>
<dbReference type="SMART" id="SM00129">
    <property type="entry name" value="KISc"/>
    <property type="match status" value="1"/>
</dbReference>
<dbReference type="InterPro" id="IPR036961">
    <property type="entry name" value="Kinesin_motor_dom_sf"/>
</dbReference>
<feature type="coiled-coil region" evidence="11">
    <location>
        <begin position="541"/>
        <end position="568"/>
    </location>
</feature>
<keyword evidence="2" id="KW-0963">Cytoplasm</keyword>
<keyword evidence="14" id="KW-1185">Reference proteome</keyword>
<dbReference type="PROSITE" id="PS50067">
    <property type="entry name" value="KINESIN_MOTOR_2"/>
    <property type="match status" value="2"/>
</dbReference>
<dbReference type="InterPro" id="IPR027640">
    <property type="entry name" value="Kinesin-like_fam"/>
</dbReference>
<evidence type="ECO:0000256" key="7">
    <source>
        <dbReference type="ARBA" id="ARBA00023054"/>
    </source>
</evidence>
<keyword evidence="6 9" id="KW-0067">ATP-binding</keyword>
<protein>
    <recommendedName>
        <fullName evidence="10">Kinesin-like protein</fullName>
    </recommendedName>
</protein>
<evidence type="ECO:0000256" key="6">
    <source>
        <dbReference type="ARBA" id="ARBA00022840"/>
    </source>
</evidence>
<reference evidence="15 16" key="1">
    <citation type="submission" date="2025-05" db="UniProtKB">
        <authorList>
            <consortium name="RefSeq"/>
        </authorList>
    </citation>
    <scope>IDENTIFICATION</scope>
    <source>
        <tissue evidence="15 16">Cell line</tissue>
    </source>
</reference>
<comment type="similarity">
    <text evidence="9 10">Belongs to the TRAFAC class myosin-kinesin ATPase superfamily. Kinesin family.</text>
</comment>
<keyword evidence="8" id="KW-0206">Cytoskeleton</keyword>
<keyword evidence="3" id="KW-0597">Phosphoprotein</keyword>
<sequence>MMRRKNDNKRYFTRMGTRKKVHAFVRVKPTDDFAHEMIKYGDDNKSIDIHIKKDLQKGFVNNKQTDWSFKLDGVLHNASQDLVYETVAKDVVAQALDGYNGTIMCYGQTGAGKTYTMTGTTENYKHRGILPRALQQGETNRIIASHTMNKNSSRSHCIFTIYVEAHSRTLSDEKYITSKINLVDLAGSERLKKSGSEGRVLKEATYINKSLSFLEQAIIALGDQKRDHIPFRQCKLTHALKDSLGGNCNMVLLTNIYGEASQLEETLSSLRFASRMKLVTTEPAINEKYDAERMVKNLEKELALLKQELAIHDSLANRTLVNYDPMDEIQIAEINSQVRRYLEGTLDEIDIINLRQIQEVFNQFRVVLSQQEQEVELTLRRKYTLIDKNDFAAISAVQKAGLMDVDGHLVGEPDGQGFGLGVTPFSAKPGKKAKSKKMFKEQLSTSARKEGASSPVGGKDLDFSTSKTQLTPSSKEGDVKDMLMRDRETSSTEPLPLDSPKEELRPPRPSTPPPKPVAFEDFKNERGSEINRIFKENKSILNERRKRASETTQRINAIKREMDMTKEALNFQKSLREKQGEYENKGLMIIDEEEFLLILKLKDLKKQYRTEYQDLRDLKAEIQYCQHLVDQCRHRLLMEFDIWYNESFFIPEDIQVSLKPGSSIRPGMVPISRIVSLGEDDQDKFSQLQQTELPEGPDSISFYNAKVKTEQKHNYLKTMMGFQQAHRK</sequence>
<feature type="domain" description="Kinesin motor" evidence="13">
    <location>
        <begin position="20"/>
        <end position="133"/>
    </location>
</feature>
<evidence type="ECO:0000256" key="5">
    <source>
        <dbReference type="ARBA" id="ARBA00022741"/>
    </source>
</evidence>
<feature type="binding site" evidence="9">
    <location>
        <begin position="107"/>
        <end position="114"/>
    </location>
    <ligand>
        <name>ATP</name>
        <dbReference type="ChEBI" id="CHEBI:30616"/>
    </ligand>
</feature>
<evidence type="ECO:0000256" key="3">
    <source>
        <dbReference type="ARBA" id="ARBA00022553"/>
    </source>
</evidence>
<keyword evidence="9 10" id="KW-0505">Motor protein</keyword>
<evidence type="ECO:0000259" key="13">
    <source>
        <dbReference type="PROSITE" id="PS50067"/>
    </source>
</evidence>
<keyword evidence="5 9" id="KW-0547">Nucleotide-binding</keyword>
<evidence type="ECO:0000256" key="11">
    <source>
        <dbReference type="SAM" id="Coils"/>
    </source>
</evidence>
<feature type="compositionally biased region" description="Basic and acidic residues" evidence="12">
    <location>
        <begin position="475"/>
        <end position="490"/>
    </location>
</feature>
<keyword evidence="7 11" id="KW-0175">Coiled coil</keyword>
<evidence type="ECO:0000256" key="4">
    <source>
        <dbReference type="ARBA" id="ARBA00022701"/>
    </source>
</evidence>
<feature type="compositionally biased region" description="Polar residues" evidence="12">
    <location>
        <begin position="463"/>
        <end position="474"/>
    </location>
</feature>